<accession>A0AA38CQK6</accession>
<gene>
    <name evidence="2" type="ORF">KI387_009459</name>
</gene>
<name>A0AA38CQK6_TAXCH</name>
<feature type="region of interest" description="Disordered" evidence="1">
    <location>
        <begin position="961"/>
        <end position="983"/>
    </location>
</feature>
<proteinExistence type="predicted"/>
<dbReference type="EMBL" id="JAHRHJ020000008">
    <property type="protein sequence ID" value="KAH9305055.1"/>
    <property type="molecule type" value="Genomic_DNA"/>
</dbReference>
<dbReference type="OMA" id="PHDQRKH"/>
<dbReference type="AlphaFoldDB" id="A0AA38CQK6"/>
<organism evidence="2 3">
    <name type="scientific">Taxus chinensis</name>
    <name type="common">Chinese yew</name>
    <name type="synonym">Taxus wallichiana var. chinensis</name>
    <dbReference type="NCBI Taxonomy" id="29808"/>
    <lineage>
        <taxon>Eukaryota</taxon>
        <taxon>Viridiplantae</taxon>
        <taxon>Streptophyta</taxon>
        <taxon>Embryophyta</taxon>
        <taxon>Tracheophyta</taxon>
        <taxon>Spermatophyta</taxon>
        <taxon>Pinopsida</taxon>
        <taxon>Pinidae</taxon>
        <taxon>Conifers II</taxon>
        <taxon>Cupressales</taxon>
        <taxon>Taxaceae</taxon>
        <taxon>Taxus</taxon>
    </lineage>
</organism>
<reference evidence="2 3" key="1">
    <citation type="journal article" date="2021" name="Nat. Plants">
        <title>The Taxus genome provides insights into paclitaxel biosynthesis.</title>
        <authorList>
            <person name="Xiong X."/>
            <person name="Gou J."/>
            <person name="Liao Q."/>
            <person name="Li Y."/>
            <person name="Zhou Q."/>
            <person name="Bi G."/>
            <person name="Li C."/>
            <person name="Du R."/>
            <person name="Wang X."/>
            <person name="Sun T."/>
            <person name="Guo L."/>
            <person name="Liang H."/>
            <person name="Lu P."/>
            <person name="Wu Y."/>
            <person name="Zhang Z."/>
            <person name="Ro D.K."/>
            <person name="Shang Y."/>
            <person name="Huang S."/>
            <person name="Yan J."/>
        </authorList>
    </citation>
    <scope>NUCLEOTIDE SEQUENCE [LARGE SCALE GENOMIC DNA]</scope>
    <source>
        <strain evidence="2">Ta-2019</strain>
    </source>
</reference>
<dbReference type="PANTHER" id="PTHR36325">
    <property type="entry name" value="MYOSIN-2 HEAVY CHAIN-LIKE PROTEIN"/>
    <property type="match status" value="1"/>
</dbReference>
<evidence type="ECO:0000256" key="1">
    <source>
        <dbReference type="SAM" id="MobiDB-lite"/>
    </source>
</evidence>
<evidence type="ECO:0000313" key="3">
    <source>
        <dbReference type="Proteomes" id="UP000824469"/>
    </source>
</evidence>
<comment type="caution">
    <text evidence="2">The sequence shown here is derived from an EMBL/GenBank/DDBJ whole genome shotgun (WGS) entry which is preliminary data.</text>
</comment>
<feature type="region of interest" description="Disordered" evidence="1">
    <location>
        <begin position="876"/>
        <end position="943"/>
    </location>
</feature>
<evidence type="ECO:0000313" key="2">
    <source>
        <dbReference type="EMBL" id="KAH9305055.1"/>
    </source>
</evidence>
<dbReference type="PANTHER" id="PTHR36325:SF1">
    <property type="entry name" value="MYOSIN-2 HEAVY CHAIN-LIKE PROTEIN"/>
    <property type="match status" value="1"/>
</dbReference>
<sequence length="1149" mass="129397">MDLEREASVGGRITGALHANRHDDAIAAAAAFHGSRILSNPQQQSTNLIRNTQETALDLSEDRRCINRKSEDDQISNLASSYDTAVHRFYQSNEIKECDNMNPPKDYKILTNNMPKNMSAQESSSNMTDMETMVPSQKKLCTAPVEIQEAKLHSEDDKKTLTYGDSDSLESKDCLTESHKEQYFSNIENLGLGLLRNPTNRDSTESLNKVISAEEHDTIGCTPCTNSYILRGRSPMNWFPRRRTESYLEWKIRRLREVEGMNATLDETLGGSYPHLSRIEREKLAAQAAVGTAMRARKAALVEAAWCRILKAARIPWESAEVQLQNAKKKAAEAFNAAAALGVVMHDKPGGSKQSLEIETLTANGSQTHTVSASFETAFEVDKEVAGAVKLAFSHLAFLPASAITDIFNVNDDACRRVSIKPDEKDFAVFNNSVGFDDLSSESEAQIQGEQQTDSDLKNNTHTIIVPRTRENQPKCPKSKKESANEAGISEELIDLMLERMKLLKEDELVSLAMIVATRGLSAMLREENKEQGPNGECNSGSLGDILVKRVSRLEAEKIAASKVPREPKKKSSPEILPDLGSILVKHVSKLEREVQEARKLAKAMQSEDQRHSGGLQEHVESLLGDSRDLGSLVASNFEREVTGATEFIKSPQREEQRSMCGLEREKFAVEGANATKLSQAKAALSKTGMEMNLDLFADANNDYDKENKDVNTASTKTNAYATDQANSENTNNLEIIQNSNFASTLPVYDPGTNHAMKNASEVVQGEKKQQHYNNENHEEGLDKLLVKHVSRLEKAKMAALASETESSQRVQRNQYQCESLDRILVKHVSKLEKLKMAAAQEGLDEILKSQQQNDVKIEEGLDKILIKHVSKLERDKQEASPEAFQRVQRKQHHHDENNGGSLDKVLVKRLSRLEKEKQEASPEVFQSVQRKQHHHHDENNCESLDKVLVKRLSRLEREKQEASPEVFQSVQRKQHHHHDENNCESLDKVLVKRLSRLERVKQEASPEVFQSVQRKQHHHHDENNCESFDKVLVKRLSRLERVKQEASPEVFQSVQRKQHHHHDENNCESLDRILIKHLSTLEKEKLMMASQEYEKLSSIFSFSQDAAGNDSILERYKNARDQEIQNAWGGVSLGNSLKPHLSKLELDK</sequence>
<protein>
    <submittedName>
        <fullName evidence="2">Uncharacterized protein</fullName>
    </submittedName>
</protein>
<dbReference type="Proteomes" id="UP000824469">
    <property type="component" value="Unassembled WGS sequence"/>
</dbReference>
<feature type="compositionally biased region" description="Basic and acidic residues" evidence="1">
    <location>
        <begin position="912"/>
        <end position="921"/>
    </location>
</feature>
<feature type="non-terminal residue" evidence="2">
    <location>
        <position position="1149"/>
    </location>
</feature>
<keyword evidence="3" id="KW-1185">Reference proteome</keyword>